<keyword evidence="4" id="KW-1185">Reference proteome</keyword>
<dbReference type="InterPro" id="IPR058852">
    <property type="entry name" value="HTH_77"/>
</dbReference>
<dbReference type="InterPro" id="IPR000792">
    <property type="entry name" value="Tscrpt_reg_LuxR_C"/>
</dbReference>
<comment type="caution">
    <text evidence="3">The sequence shown here is derived from an EMBL/GenBank/DDBJ whole genome shotgun (WGS) entry which is preliminary data.</text>
</comment>
<dbReference type="GO" id="GO:0003677">
    <property type="term" value="F:DNA binding"/>
    <property type="evidence" value="ECO:0007669"/>
    <property type="project" value="InterPro"/>
</dbReference>
<dbReference type="InterPro" id="IPR016032">
    <property type="entry name" value="Sig_transdc_resp-reg_C-effctor"/>
</dbReference>
<sequence length="774" mass="84439">MSPATTAARGPAGNLPAEVTSFVGRRHEVGGVRRLLSTARLVTLTGPGGVGKTRLAYRVSAELRRAYTDGVWLAELAELTDPALLEVTVAEALGLPEESARAGSGALTRFFADRQALLVLDNCEQLVPAVGRLAESLLRSCPDLRILTTTRQPLQIAGEALLTVQPLPVPEPDAVVTPQTITRYESAGLFVDRAAAVLPGFTVTEANTPALAELCRALEGMPLAIELAASRLRVLSLEQILARLTDRYHLLTTGPRSAPPRQQTLRALIDWSWDLCSDAERTLWSRLSVFSGGLELDAAEDVCSGGELTRETILDLVASLVDKSVLIRTEDGPHVRFRLLEVIRDYGADRLRAAGEQAALRRRHCQFYAHLAARGDARWVYDQAEVLRRFQQEQANLRVALEFAVTEGPPETAQRFAADLESHWYVRGHLTEGRHWLERALAMGSTDHWTRVKALRVSAWINTMLGEPARGEALLDEAQALAETLPPSVGNSYIPLIRGNIRLFAGEHPAALALFGEAIEGFQEAGARSGEMWSLVVLGLSRGLAGDPADGYPELRAAIASAEAAGEIWWRSFAQWALSVLQWRAGDLRAATASARQSLAVREQVEDEQFSVGMTLEAMAWIATAEGRDRRAAQLLGASERMWRAMRTSLAVFRSIQEYHRQSVEQLRSRMGPAAFEAAVRRGTQLTPDEAIDLALERTAEPASGAPAQRSPADPLTRREREVAELLAQGLSNKDIAARLVVAQRTAEGHVENILSKLGLTSRAQVAAWMADNT</sequence>
<dbReference type="RefSeq" id="WP_203937284.1">
    <property type="nucleotide sequence ID" value="NZ_BAAAGJ010000005.1"/>
</dbReference>
<evidence type="ECO:0000313" key="3">
    <source>
        <dbReference type="EMBL" id="GIJ01958.1"/>
    </source>
</evidence>
<dbReference type="Pfam" id="PF00196">
    <property type="entry name" value="GerE"/>
    <property type="match status" value="1"/>
</dbReference>
<dbReference type="GO" id="GO:0006355">
    <property type="term" value="P:regulation of DNA-templated transcription"/>
    <property type="evidence" value="ECO:0007669"/>
    <property type="project" value="InterPro"/>
</dbReference>
<dbReference type="Gene3D" id="1.10.10.10">
    <property type="entry name" value="Winged helix-like DNA-binding domain superfamily/Winged helix DNA-binding domain"/>
    <property type="match status" value="1"/>
</dbReference>
<proteinExistence type="predicted"/>
<dbReference type="PRINTS" id="PR00038">
    <property type="entry name" value="HTHLUXR"/>
</dbReference>
<feature type="domain" description="HTH luxR-type" evidence="2">
    <location>
        <begin position="709"/>
        <end position="774"/>
    </location>
</feature>
<accession>A0A8J3Y5X5</accession>
<dbReference type="SUPFAM" id="SSF48452">
    <property type="entry name" value="TPR-like"/>
    <property type="match status" value="1"/>
</dbReference>
<protein>
    <submittedName>
        <fullName evidence="3">LuxR family transcriptional regulator</fullName>
    </submittedName>
</protein>
<dbReference type="Gene3D" id="3.40.50.300">
    <property type="entry name" value="P-loop containing nucleotide triphosphate hydrolases"/>
    <property type="match status" value="1"/>
</dbReference>
<evidence type="ECO:0000313" key="4">
    <source>
        <dbReference type="Proteomes" id="UP000652013"/>
    </source>
</evidence>
<dbReference type="SUPFAM" id="SSF52540">
    <property type="entry name" value="P-loop containing nucleoside triphosphate hydrolases"/>
    <property type="match status" value="1"/>
</dbReference>
<dbReference type="InterPro" id="IPR011990">
    <property type="entry name" value="TPR-like_helical_dom_sf"/>
</dbReference>
<organism evidence="3 4">
    <name type="scientific">Spirilliplanes yamanashiensis</name>
    <dbReference type="NCBI Taxonomy" id="42233"/>
    <lineage>
        <taxon>Bacteria</taxon>
        <taxon>Bacillati</taxon>
        <taxon>Actinomycetota</taxon>
        <taxon>Actinomycetes</taxon>
        <taxon>Micromonosporales</taxon>
        <taxon>Micromonosporaceae</taxon>
        <taxon>Spirilliplanes</taxon>
    </lineage>
</organism>
<feature type="region of interest" description="Disordered" evidence="1">
    <location>
        <begin position="698"/>
        <end position="718"/>
    </location>
</feature>
<dbReference type="Proteomes" id="UP000652013">
    <property type="component" value="Unassembled WGS sequence"/>
</dbReference>
<gene>
    <name evidence="3" type="ORF">Sya03_13100</name>
</gene>
<dbReference type="EMBL" id="BOOY01000007">
    <property type="protein sequence ID" value="GIJ01958.1"/>
    <property type="molecule type" value="Genomic_DNA"/>
</dbReference>
<dbReference type="PANTHER" id="PTHR47691">
    <property type="entry name" value="REGULATOR-RELATED"/>
    <property type="match status" value="1"/>
</dbReference>
<name>A0A8J3Y5X5_9ACTN</name>
<dbReference type="PROSITE" id="PS50043">
    <property type="entry name" value="HTH_LUXR_2"/>
    <property type="match status" value="1"/>
</dbReference>
<dbReference type="InterPro" id="IPR027417">
    <property type="entry name" value="P-loop_NTPase"/>
</dbReference>
<dbReference type="Pfam" id="PF13401">
    <property type="entry name" value="AAA_22"/>
    <property type="match status" value="1"/>
</dbReference>
<dbReference type="CDD" id="cd06170">
    <property type="entry name" value="LuxR_C_like"/>
    <property type="match status" value="1"/>
</dbReference>
<dbReference type="SUPFAM" id="SSF46894">
    <property type="entry name" value="C-terminal effector domain of the bipartite response regulators"/>
    <property type="match status" value="1"/>
</dbReference>
<dbReference type="GO" id="GO:0016887">
    <property type="term" value="F:ATP hydrolysis activity"/>
    <property type="evidence" value="ECO:0007669"/>
    <property type="project" value="InterPro"/>
</dbReference>
<reference evidence="3" key="1">
    <citation type="submission" date="2021-01" db="EMBL/GenBank/DDBJ databases">
        <title>Whole genome shotgun sequence of Spirilliplanes yamanashiensis NBRC 15828.</title>
        <authorList>
            <person name="Komaki H."/>
            <person name="Tamura T."/>
        </authorList>
    </citation>
    <scope>NUCLEOTIDE SEQUENCE</scope>
    <source>
        <strain evidence="3">NBRC 15828</strain>
    </source>
</reference>
<dbReference type="PRINTS" id="PR00364">
    <property type="entry name" value="DISEASERSIST"/>
</dbReference>
<evidence type="ECO:0000256" key="1">
    <source>
        <dbReference type="SAM" id="MobiDB-lite"/>
    </source>
</evidence>
<dbReference type="InterPro" id="IPR036388">
    <property type="entry name" value="WH-like_DNA-bd_sf"/>
</dbReference>
<dbReference type="SMART" id="SM00421">
    <property type="entry name" value="HTH_LUXR"/>
    <property type="match status" value="1"/>
</dbReference>
<dbReference type="PANTHER" id="PTHR47691:SF3">
    <property type="entry name" value="HTH-TYPE TRANSCRIPTIONAL REGULATOR RV0890C-RELATED"/>
    <property type="match status" value="1"/>
</dbReference>
<dbReference type="InterPro" id="IPR049945">
    <property type="entry name" value="AAA_22"/>
</dbReference>
<dbReference type="Pfam" id="PF25872">
    <property type="entry name" value="HTH_77"/>
    <property type="match status" value="1"/>
</dbReference>
<dbReference type="Gene3D" id="1.25.40.10">
    <property type="entry name" value="Tetratricopeptide repeat domain"/>
    <property type="match status" value="1"/>
</dbReference>
<evidence type="ECO:0000259" key="2">
    <source>
        <dbReference type="PROSITE" id="PS50043"/>
    </source>
</evidence>
<dbReference type="AlphaFoldDB" id="A0A8J3Y5X5"/>